<feature type="compositionally biased region" description="Low complexity" evidence="1">
    <location>
        <begin position="114"/>
        <end position="125"/>
    </location>
</feature>
<keyword evidence="3" id="KW-1185">Reference proteome</keyword>
<accession>A0A0R0DPN6</accession>
<name>A0A0R0DPN6_9GAMM</name>
<dbReference type="RefSeq" id="WP_057636251.1">
    <property type="nucleotide sequence ID" value="NZ_LDJM01000002.1"/>
</dbReference>
<dbReference type="STRING" id="336566.ABB30_00335"/>
<gene>
    <name evidence="2" type="ORF">ABB30_00335</name>
</gene>
<feature type="region of interest" description="Disordered" evidence="1">
    <location>
        <begin position="103"/>
        <end position="156"/>
    </location>
</feature>
<comment type="caution">
    <text evidence="2">The sequence shown here is derived from an EMBL/GenBank/DDBJ whole genome shotgun (WGS) entry which is preliminary data.</text>
</comment>
<dbReference type="Proteomes" id="UP000050956">
    <property type="component" value="Unassembled WGS sequence"/>
</dbReference>
<dbReference type="PATRIC" id="fig|336566.3.peg.1031"/>
<organism evidence="2 3">
    <name type="scientific">Stenotrophomonas ginsengisoli</name>
    <dbReference type="NCBI Taxonomy" id="336566"/>
    <lineage>
        <taxon>Bacteria</taxon>
        <taxon>Pseudomonadati</taxon>
        <taxon>Pseudomonadota</taxon>
        <taxon>Gammaproteobacteria</taxon>
        <taxon>Lysobacterales</taxon>
        <taxon>Lysobacteraceae</taxon>
        <taxon>Stenotrophomonas</taxon>
    </lineage>
</organism>
<sequence>MPITRAKATTLLNQREMALFDDSRANALRQLDEKALSARITRARAGRDRARDLVQRQTLSSRDATGSKRGNSGNANARSADKAALMADILARFEGQLTKCQASTAGPAMTSKQAPASKVAKAPAKAVRKAARRRTVVPATAASLSKPNRTRQRVVL</sequence>
<feature type="compositionally biased region" description="Basic residues" evidence="1">
    <location>
        <begin position="126"/>
        <end position="135"/>
    </location>
</feature>
<feature type="compositionally biased region" description="Basic and acidic residues" evidence="1">
    <location>
        <begin position="45"/>
        <end position="54"/>
    </location>
</feature>
<evidence type="ECO:0000313" key="3">
    <source>
        <dbReference type="Proteomes" id="UP000050956"/>
    </source>
</evidence>
<proteinExistence type="predicted"/>
<dbReference type="AlphaFoldDB" id="A0A0R0DPN6"/>
<protein>
    <submittedName>
        <fullName evidence="2">Uncharacterized protein</fullName>
    </submittedName>
</protein>
<dbReference type="OrthoDB" id="6028465at2"/>
<feature type="region of interest" description="Disordered" evidence="1">
    <location>
        <begin position="44"/>
        <end position="80"/>
    </location>
</feature>
<evidence type="ECO:0000313" key="2">
    <source>
        <dbReference type="EMBL" id="KRG79603.1"/>
    </source>
</evidence>
<reference evidence="2 3" key="1">
    <citation type="submission" date="2015-05" db="EMBL/GenBank/DDBJ databases">
        <title>Genome sequencing and analysis of members of genus Stenotrophomonas.</title>
        <authorList>
            <person name="Patil P.P."/>
            <person name="Midha S."/>
            <person name="Patil P.B."/>
        </authorList>
    </citation>
    <scope>NUCLEOTIDE SEQUENCE [LARGE SCALE GENOMIC DNA]</scope>
    <source>
        <strain evidence="2 3">DSM 24757</strain>
    </source>
</reference>
<feature type="compositionally biased region" description="Polar residues" evidence="1">
    <location>
        <begin position="55"/>
        <end position="77"/>
    </location>
</feature>
<evidence type="ECO:0000256" key="1">
    <source>
        <dbReference type="SAM" id="MobiDB-lite"/>
    </source>
</evidence>
<dbReference type="EMBL" id="LDJM01000002">
    <property type="protein sequence ID" value="KRG79603.1"/>
    <property type="molecule type" value="Genomic_DNA"/>
</dbReference>